<organism evidence="3 4">
    <name type="scientific">Falsiroseomonas selenitidurans</name>
    <dbReference type="NCBI Taxonomy" id="2716335"/>
    <lineage>
        <taxon>Bacteria</taxon>
        <taxon>Pseudomonadati</taxon>
        <taxon>Pseudomonadota</taxon>
        <taxon>Alphaproteobacteria</taxon>
        <taxon>Acetobacterales</taxon>
        <taxon>Roseomonadaceae</taxon>
        <taxon>Falsiroseomonas</taxon>
    </lineage>
</organism>
<feature type="domain" description="HTH cro/C1-type" evidence="2">
    <location>
        <begin position="31"/>
        <end position="74"/>
    </location>
</feature>
<comment type="caution">
    <text evidence="3">The sequence shown here is derived from an EMBL/GenBank/DDBJ whole genome shotgun (WGS) entry which is preliminary data.</text>
</comment>
<keyword evidence="4" id="KW-1185">Reference proteome</keyword>
<dbReference type="SUPFAM" id="SSF47413">
    <property type="entry name" value="lambda repressor-like DNA-binding domains"/>
    <property type="match status" value="1"/>
</dbReference>
<accession>A0ABX1EC74</accession>
<protein>
    <submittedName>
        <fullName evidence="3">Helix-turn-helix transcriptional regulator</fullName>
    </submittedName>
</protein>
<dbReference type="EMBL" id="JAAVNE010000046">
    <property type="protein sequence ID" value="NKC33477.1"/>
    <property type="molecule type" value="Genomic_DNA"/>
</dbReference>
<dbReference type="Pfam" id="PF01381">
    <property type="entry name" value="HTH_3"/>
    <property type="match status" value="1"/>
</dbReference>
<reference evidence="3 4" key="1">
    <citation type="submission" date="2020-03" db="EMBL/GenBank/DDBJ databases">
        <title>Roseomonas selenitidurans sp. nov. isolated from urban soil.</title>
        <authorList>
            <person name="Liu H."/>
        </authorList>
    </citation>
    <scope>NUCLEOTIDE SEQUENCE [LARGE SCALE GENOMIC DNA]</scope>
    <source>
        <strain evidence="3 4">BU-1</strain>
    </source>
</reference>
<dbReference type="SMART" id="SM00530">
    <property type="entry name" value="HTH_XRE"/>
    <property type="match status" value="1"/>
</dbReference>
<evidence type="ECO:0000256" key="1">
    <source>
        <dbReference type="SAM" id="MobiDB-lite"/>
    </source>
</evidence>
<dbReference type="RefSeq" id="WP_168034203.1">
    <property type="nucleotide sequence ID" value="NZ_JAAVNE010000046.1"/>
</dbReference>
<evidence type="ECO:0000313" key="4">
    <source>
        <dbReference type="Proteomes" id="UP000787635"/>
    </source>
</evidence>
<gene>
    <name evidence="3" type="ORF">HEQ75_21625</name>
</gene>
<feature type="region of interest" description="Disordered" evidence="1">
    <location>
        <begin position="109"/>
        <end position="156"/>
    </location>
</feature>
<name>A0ABX1EC74_9PROT</name>
<sequence length="156" mass="17251">METKATPFSELVVGCGDRLAAIRLALGFERQTAFAASIGISTQRLNQWEQEKHPPDLHVMCALKRRHGVSLDWIYMADPGAMSLNLVQALVSLGARPGAPLSARRLRHTLGHDPDEPRPAFLHEDQAGRPGFREEQAPAPLPRARRGRPPKARPED</sequence>
<feature type="compositionally biased region" description="Basic residues" evidence="1">
    <location>
        <begin position="143"/>
        <end position="156"/>
    </location>
</feature>
<dbReference type="PROSITE" id="PS50943">
    <property type="entry name" value="HTH_CROC1"/>
    <property type="match status" value="1"/>
</dbReference>
<dbReference type="InterPro" id="IPR001387">
    <property type="entry name" value="Cro/C1-type_HTH"/>
</dbReference>
<evidence type="ECO:0000313" key="3">
    <source>
        <dbReference type="EMBL" id="NKC33477.1"/>
    </source>
</evidence>
<dbReference type="Gene3D" id="1.10.260.40">
    <property type="entry name" value="lambda repressor-like DNA-binding domains"/>
    <property type="match status" value="1"/>
</dbReference>
<evidence type="ECO:0000259" key="2">
    <source>
        <dbReference type="PROSITE" id="PS50943"/>
    </source>
</evidence>
<proteinExistence type="predicted"/>
<dbReference type="Proteomes" id="UP000787635">
    <property type="component" value="Unassembled WGS sequence"/>
</dbReference>
<dbReference type="InterPro" id="IPR010982">
    <property type="entry name" value="Lambda_DNA-bd_dom_sf"/>
</dbReference>
<dbReference type="CDD" id="cd00093">
    <property type="entry name" value="HTH_XRE"/>
    <property type="match status" value="1"/>
</dbReference>
<feature type="compositionally biased region" description="Basic and acidic residues" evidence="1">
    <location>
        <begin position="110"/>
        <end position="136"/>
    </location>
</feature>